<organism evidence="1 2">
    <name type="scientific">Halotalea alkalilenta</name>
    <dbReference type="NCBI Taxonomy" id="376489"/>
    <lineage>
        <taxon>Bacteria</taxon>
        <taxon>Pseudomonadati</taxon>
        <taxon>Pseudomonadota</taxon>
        <taxon>Gammaproteobacteria</taxon>
        <taxon>Oceanospirillales</taxon>
        <taxon>Halomonadaceae</taxon>
        <taxon>Halotalea</taxon>
    </lineage>
</organism>
<sequence>MNAGPRHRRRWVARLCSHPLFEEGGEAEGAARRARAEALVVGGERGWLQRLFAPRAPRLEWTGHALEQLRELDRRDADALFILTGGAPARRSLDAALARLGRPLPCYALAPQEPGTAGDFIIAPGDALDARLLQAHLLMLLEQRIPIALRLGQADEAATTSLPTLLLAFLQRQRLAAIGEADNRALTLLPVRATEGQLELAEPLDLDAFITLHSDLGGTTAEWIERLATLIESELRARTAPAQA</sequence>
<gene>
    <name evidence="1" type="ORF">A5892_16025</name>
</gene>
<dbReference type="KEGG" id="haa:A5892_16025"/>
<proteinExistence type="predicted"/>
<dbReference type="AlphaFoldDB" id="A0A172YHQ2"/>
<protein>
    <submittedName>
        <fullName evidence="1">Uncharacterized protein</fullName>
    </submittedName>
</protein>
<name>A0A172YHQ2_9GAMM</name>
<dbReference type="Proteomes" id="UP000077875">
    <property type="component" value="Chromosome"/>
</dbReference>
<keyword evidence="2" id="KW-1185">Reference proteome</keyword>
<reference evidence="1 2" key="1">
    <citation type="submission" date="2016-04" db="EMBL/GenBank/DDBJ databases">
        <title>Complete Genome Sequence of Halotalea alkalilenta IHB B 13600.</title>
        <authorList>
            <person name="Swarnkar M.K."/>
            <person name="Sharma A."/>
            <person name="Kaushal K."/>
            <person name="Soni R."/>
            <person name="Rana S."/>
            <person name="Singh A.K."/>
            <person name="Gulati A."/>
        </authorList>
    </citation>
    <scope>NUCLEOTIDE SEQUENCE [LARGE SCALE GENOMIC DNA]</scope>
    <source>
        <strain evidence="1 2">IHB B 13600</strain>
    </source>
</reference>
<evidence type="ECO:0000313" key="1">
    <source>
        <dbReference type="EMBL" id="ANF58784.1"/>
    </source>
</evidence>
<dbReference type="STRING" id="376489.A5892_16025"/>
<accession>A0A172YHQ2</accession>
<dbReference type="EMBL" id="CP015243">
    <property type="protein sequence ID" value="ANF58784.1"/>
    <property type="molecule type" value="Genomic_DNA"/>
</dbReference>
<dbReference type="RefSeq" id="WP_064123641.1">
    <property type="nucleotide sequence ID" value="NZ_CP015243.1"/>
</dbReference>
<evidence type="ECO:0000313" key="2">
    <source>
        <dbReference type="Proteomes" id="UP000077875"/>
    </source>
</evidence>